<dbReference type="Pfam" id="PF13701">
    <property type="entry name" value="DDE_Tnp_1_4"/>
    <property type="match status" value="1"/>
</dbReference>
<reference evidence="3 4" key="1">
    <citation type="submission" date="2018-02" db="EMBL/GenBank/DDBJ databases">
        <title>Complete genome sequence of Streptomyces dengpaensis, the producer of angucyclines.</title>
        <authorList>
            <person name="Yumei L."/>
        </authorList>
    </citation>
    <scope>NUCLEOTIDE SEQUENCE [LARGE SCALE GENOMIC DNA]</scope>
    <source>
        <strain evidence="3 4">XZHG99</strain>
    </source>
</reference>
<dbReference type="InterPro" id="IPR025668">
    <property type="entry name" value="Tnp_DDE_dom"/>
</dbReference>
<evidence type="ECO:0000313" key="4">
    <source>
        <dbReference type="Proteomes" id="UP000238413"/>
    </source>
</evidence>
<feature type="domain" description="Transposase DDE" evidence="1">
    <location>
        <begin position="13"/>
        <end position="454"/>
    </location>
</feature>
<dbReference type="RefSeq" id="WP_099506714.1">
    <property type="nucleotide sequence ID" value="NZ_CP026652.1"/>
</dbReference>
<dbReference type="EMBL" id="CP026652">
    <property type="protein sequence ID" value="AVH54876.1"/>
    <property type="molecule type" value="Genomic_DNA"/>
</dbReference>
<evidence type="ECO:0000313" key="3">
    <source>
        <dbReference type="EMBL" id="AVH54876.1"/>
    </source>
</evidence>
<keyword evidence="4" id="KW-1185">Reference proteome</keyword>
<protein>
    <submittedName>
        <fullName evidence="3">IS1380 family transposase</fullName>
    </submittedName>
</protein>
<proteinExistence type="predicted"/>
<dbReference type="NCBIfam" id="NF033539">
    <property type="entry name" value="transpos_IS1380"/>
    <property type="match status" value="1"/>
</dbReference>
<accession>A0ABN5HUT7</accession>
<sequence>MKSSHSPAVTFAAFDDPNLIAHGGLAPAVRLAERCGLPELVRTRVRLDHAGNGAGAAPDAKVMSLVTAMLAGADSIDDTDVLRHGAMAKAFAGMRAPSTLGSFLRAFTWGHVRQLQSAARAFTCRLAGHCQLLPGADQVVYLDIDSKVKQVYGAAKQGAEHGYTKVRGLHFQIVVASTPLAAPVVVAERLRKGSAGSAKGAATLIAEAIKAVRAMGATGMVVVRADSAFFSHKVVAVCRRHKARFSLAVAQRKKVRELIATIPETAWTPIKYPKAIWDKDEERWISDAEVAEVEYTAFTGKAKKYRATARLLVRRVRRLNDAHIPDRQGELFKVWRFHAVFTDSPYALVEAERCHRAHAVVEQVFADLEDSALGHLPSGKFTANAAWLTLAVLAHNLTRALGTLASAFHAKARTGTIRCQLLAVPARLAARARTLTFHLPERWPWQDAFTSLWTAVGCKLRT</sequence>
<evidence type="ECO:0000259" key="1">
    <source>
        <dbReference type="Pfam" id="PF13701"/>
    </source>
</evidence>
<dbReference type="InterPro" id="IPR047960">
    <property type="entry name" value="Transpos_IS1380"/>
</dbReference>
<name>A0ABN5HUT7_9ACTN</name>
<evidence type="ECO:0000313" key="2">
    <source>
        <dbReference type="EMBL" id="AVH54522.1"/>
    </source>
</evidence>
<organism evidence="3 4">
    <name type="scientific">Streptomyces dengpaensis</name>
    <dbReference type="NCBI Taxonomy" id="2049881"/>
    <lineage>
        <taxon>Bacteria</taxon>
        <taxon>Bacillati</taxon>
        <taxon>Actinomycetota</taxon>
        <taxon>Actinomycetes</taxon>
        <taxon>Kitasatosporales</taxon>
        <taxon>Streptomycetaceae</taxon>
        <taxon>Streptomyces</taxon>
    </lineage>
</organism>
<dbReference type="EMBL" id="CP026652">
    <property type="protein sequence ID" value="AVH54522.1"/>
    <property type="molecule type" value="Genomic_DNA"/>
</dbReference>
<dbReference type="Proteomes" id="UP000238413">
    <property type="component" value="Chromosome"/>
</dbReference>
<gene>
    <name evidence="2" type="ORF">C4B68_00225</name>
    <name evidence="3" type="ORF">C4B68_02650</name>
</gene>